<keyword evidence="3" id="KW-1185">Reference proteome</keyword>
<feature type="compositionally biased region" description="Basic and acidic residues" evidence="1">
    <location>
        <begin position="110"/>
        <end position="121"/>
    </location>
</feature>
<evidence type="ECO:0000313" key="2">
    <source>
        <dbReference type="EMBL" id="CAG8684951.1"/>
    </source>
</evidence>
<proteinExistence type="predicted"/>
<sequence>MSNFFELPSEHWTFEKIAAHYCFESEARVFDRIKKDLTSRSNMKDDSALLAKQLVTSDWKKLVERVKTCLTVDMIRREATISTYTDGAKSMAKVHMDILNNIDHVSSFKRPHDLEKDDTNPRKRPIQNPSASASSAIDYDEPSASDNRPSSSSEVGDDELSDNEISPFELDLVKFDKAYSELDPNCMWILKSGRKVEEVIYKFARNLPGETCLHSFIINDADTDAESLFSTEEWDEITNLESKDFPNLERSLKDLMKKYTVDNIKQLQKLILEPFVDEYDNELHFDHNYINYAYRSMLFLWQKAQNPFIDSKLEGWYQMNIWGRLIDPAFDNQNFELARGESMSFASSDRKNHKRTINDRKKIGRKGDGVFRLSGDRLEFGATEAGRQLAVACDGKEDLVRKLQVVGILHGANRFQLLIMDYPKGYISRVKHRKVHTVAGRLNKSEPLAYTLKEILCAKAIINQTLDMINTKNNVNLENFLDDSDEEGYRTPPRTVATPKTFITPKTKRTLDVINNDSE</sequence>
<name>A0A9N9ETA1_FUNMO</name>
<gene>
    <name evidence="2" type="ORF">FMOSSE_LOCUS13085</name>
</gene>
<evidence type="ECO:0000313" key="3">
    <source>
        <dbReference type="Proteomes" id="UP000789375"/>
    </source>
</evidence>
<comment type="caution">
    <text evidence="2">The sequence shown here is derived from an EMBL/GenBank/DDBJ whole genome shotgun (WGS) entry which is preliminary data.</text>
</comment>
<evidence type="ECO:0000256" key="1">
    <source>
        <dbReference type="SAM" id="MobiDB-lite"/>
    </source>
</evidence>
<accession>A0A9N9ETA1</accession>
<protein>
    <submittedName>
        <fullName evidence="2">16119_t:CDS:1</fullName>
    </submittedName>
</protein>
<reference evidence="2" key="1">
    <citation type="submission" date="2021-06" db="EMBL/GenBank/DDBJ databases">
        <authorList>
            <person name="Kallberg Y."/>
            <person name="Tangrot J."/>
            <person name="Rosling A."/>
        </authorList>
    </citation>
    <scope>NUCLEOTIDE SEQUENCE</scope>
    <source>
        <strain evidence="2">87-6 pot B 2015</strain>
    </source>
</reference>
<feature type="compositionally biased region" description="Low complexity" evidence="1">
    <location>
        <begin position="144"/>
        <end position="153"/>
    </location>
</feature>
<dbReference type="EMBL" id="CAJVPP010007158">
    <property type="protein sequence ID" value="CAG8684951.1"/>
    <property type="molecule type" value="Genomic_DNA"/>
</dbReference>
<dbReference type="AlphaFoldDB" id="A0A9N9ETA1"/>
<dbReference type="Proteomes" id="UP000789375">
    <property type="component" value="Unassembled WGS sequence"/>
</dbReference>
<organism evidence="2 3">
    <name type="scientific">Funneliformis mosseae</name>
    <name type="common">Endomycorrhizal fungus</name>
    <name type="synonym">Glomus mosseae</name>
    <dbReference type="NCBI Taxonomy" id="27381"/>
    <lineage>
        <taxon>Eukaryota</taxon>
        <taxon>Fungi</taxon>
        <taxon>Fungi incertae sedis</taxon>
        <taxon>Mucoromycota</taxon>
        <taxon>Glomeromycotina</taxon>
        <taxon>Glomeromycetes</taxon>
        <taxon>Glomerales</taxon>
        <taxon>Glomeraceae</taxon>
        <taxon>Funneliformis</taxon>
    </lineage>
</organism>
<feature type="region of interest" description="Disordered" evidence="1">
    <location>
        <begin position="109"/>
        <end position="162"/>
    </location>
</feature>